<name>A0ABQ6HYZ4_9MICO</name>
<evidence type="ECO:0000313" key="3">
    <source>
        <dbReference type="Proteomes" id="UP001157091"/>
    </source>
</evidence>
<proteinExistence type="predicted"/>
<accession>A0ABQ6HYZ4</accession>
<protein>
    <submittedName>
        <fullName evidence="2">Uncharacterized protein</fullName>
    </submittedName>
</protein>
<evidence type="ECO:0000256" key="1">
    <source>
        <dbReference type="SAM" id="MobiDB-lite"/>
    </source>
</evidence>
<keyword evidence="3" id="KW-1185">Reference proteome</keyword>
<gene>
    <name evidence="2" type="ORF">GCM10025864_14720</name>
</gene>
<feature type="region of interest" description="Disordered" evidence="1">
    <location>
        <begin position="1"/>
        <end position="195"/>
    </location>
</feature>
<sequence>MPDDKDGDSGMPRGGSGGWFSRFSRHNASDSTNREDRAPSDGLATVASHDDGLGASPGDSAVSRETPSDTPTVLMPIVAPPATLTADPPQALEEGGAVEDPEAPHAQARRNDVAEDGDSRPRTRSATPDHDGGPSTSVEAKPVEAAPTDTSDNPQMVVDIDVDASEEPQNPAGEDGSVAGDNSNVPGMLDPVLPLPTAHDTRAELLAAMPEIDDSTPLAAELARDVRRRIELEGRTLARPDRTRVITVANQKGA</sequence>
<reference evidence="3" key="1">
    <citation type="journal article" date="2019" name="Int. J. Syst. Evol. Microbiol.">
        <title>The Global Catalogue of Microorganisms (GCM) 10K type strain sequencing project: providing services to taxonomists for standard genome sequencing and annotation.</title>
        <authorList>
            <consortium name="The Broad Institute Genomics Platform"/>
            <consortium name="The Broad Institute Genome Sequencing Center for Infectious Disease"/>
            <person name="Wu L."/>
            <person name="Ma J."/>
        </authorList>
    </citation>
    <scope>NUCLEOTIDE SEQUENCE [LARGE SCALE GENOMIC DNA]</scope>
    <source>
        <strain evidence="3">NBRC 106348</strain>
    </source>
</reference>
<evidence type="ECO:0000313" key="2">
    <source>
        <dbReference type="EMBL" id="GMA23713.1"/>
    </source>
</evidence>
<dbReference type="EMBL" id="BSUK01000001">
    <property type="protein sequence ID" value="GMA23713.1"/>
    <property type="molecule type" value="Genomic_DNA"/>
</dbReference>
<organism evidence="2 3">
    <name type="scientific">Luteimicrobium album</name>
    <dbReference type="NCBI Taxonomy" id="1054550"/>
    <lineage>
        <taxon>Bacteria</taxon>
        <taxon>Bacillati</taxon>
        <taxon>Actinomycetota</taxon>
        <taxon>Actinomycetes</taxon>
        <taxon>Micrococcales</taxon>
        <taxon>Luteimicrobium</taxon>
    </lineage>
</organism>
<dbReference type="Proteomes" id="UP001157091">
    <property type="component" value="Unassembled WGS sequence"/>
</dbReference>
<comment type="caution">
    <text evidence="2">The sequence shown here is derived from an EMBL/GenBank/DDBJ whole genome shotgun (WGS) entry which is preliminary data.</text>
</comment>
<feature type="compositionally biased region" description="Basic and acidic residues" evidence="1">
    <location>
        <begin position="109"/>
        <end position="132"/>
    </location>
</feature>